<dbReference type="GO" id="GO:0048268">
    <property type="term" value="P:clathrin coat assembly"/>
    <property type="evidence" value="ECO:0007669"/>
    <property type="project" value="TreeGrafter"/>
</dbReference>
<organism evidence="10 11">
    <name type="scientific">Lingula anatina</name>
    <name type="common">Brachiopod</name>
    <name type="synonym">Lingula unguis</name>
    <dbReference type="NCBI Taxonomy" id="7574"/>
    <lineage>
        <taxon>Eukaryota</taxon>
        <taxon>Metazoa</taxon>
        <taxon>Spiralia</taxon>
        <taxon>Lophotrochozoa</taxon>
        <taxon>Brachiopoda</taxon>
        <taxon>Linguliformea</taxon>
        <taxon>Lingulata</taxon>
        <taxon>Lingulida</taxon>
        <taxon>Linguloidea</taxon>
        <taxon>Lingulidae</taxon>
        <taxon>Lingula</taxon>
    </lineage>
</organism>
<dbReference type="GO" id="GO:0051015">
    <property type="term" value="F:actin filament binding"/>
    <property type="evidence" value="ECO:0007669"/>
    <property type="project" value="TreeGrafter"/>
</dbReference>
<dbReference type="PROSITE" id="PS50945">
    <property type="entry name" value="I_LWEQ"/>
    <property type="match status" value="1"/>
</dbReference>
<dbReference type="Gene3D" id="1.20.1410.10">
    <property type="entry name" value="I/LWEQ domain"/>
    <property type="match status" value="1"/>
</dbReference>
<dbReference type="InterPro" id="IPR002558">
    <property type="entry name" value="ILWEQ_dom"/>
</dbReference>
<dbReference type="PANTHER" id="PTHR10407">
    <property type="entry name" value="HUNTINGTIN INTERACTING PROTEIN 1"/>
    <property type="match status" value="1"/>
</dbReference>
<dbReference type="CDD" id="cd17006">
    <property type="entry name" value="ANTH_N_HIP1_like"/>
    <property type="match status" value="1"/>
</dbReference>
<evidence type="ECO:0000256" key="5">
    <source>
        <dbReference type="ARBA" id="ARBA00023054"/>
    </source>
</evidence>
<dbReference type="InterPro" id="IPR030224">
    <property type="entry name" value="Sla2_fam"/>
</dbReference>
<evidence type="ECO:0000256" key="7">
    <source>
        <dbReference type="SAM" id="MobiDB-lite"/>
    </source>
</evidence>
<feature type="compositionally biased region" description="Basic and acidic residues" evidence="7">
    <location>
        <begin position="535"/>
        <end position="551"/>
    </location>
</feature>
<dbReference type="PANTHER" id="PTHR10407:SF15">
    <property type="entry name" value="HUNTINGTIN INTERACTING PROTEIN 1"/>
    <property type="match status" value="1"/>
</dbReference>
<dbReference type="FunFam" id="1.20.1410.10:FF:000006">
    <property type="entry name" value="Huntingtin interacting protein"/>
    <property type="match status" value="1"/>
</dbReference>
<dbReference type="Pfam" id="PF07651">
    <property type="entry name" value="ANTH"/>
    <property type="match status" value="1"/>
</dbReference>
<dbReference type="GO" id="GO:0035615">
    <property type="term" value="F:clathrin adaptor activity"/>
    <property type="evidence" value="ECO:0007669"/>
    <property type="project" value="TreeGrafter"/>
</dbReference>
<comment type="subcellular location">
    <subcellularLocation>
        <location evidence="1">Cytoplasm</location>
    </subcellularLocation>
</comment>
<comment type="similarity">
    <text evidence="2">Belongs to the SLA2 family.</text>
</comment>
<keyword evidence="4" id="KW-0254">Endocytosis</keyword>
<protein>
    <submittedName>
        <fullName evidence="11">Huntingtin-interacting protein 1 isoform X2</fullName>
    </submittedName>
</protein>
<dbReference type="SMART" id="SM00307">
    <property type="entry name" value="ILWEQ"/>
    <property type="match status" value="1"/>
</dbReference>
<evidence type="ECO:0000313" key="11">
    <source>
        <dbReference type="RefSeq" id="XP_013381295.1"/>
    </source>
</evidence>
<proteinExistence type="inferred from homology"/>
<sequence length="1002" mass="111419">MLGAKSSGKRYKHVKILNPLEVEDILEVKATKIDDLRLETKDGKPKVTSIHKAINSNEVPVKEKHARTIVLGTYHEKGAGMYWGTVNKLPLQGNHIICWKFCHILHKILRDGHKMAIVDSLKYMTHLTDLGKLWGHLKEGYGKLIGAYTKLLVQKLAFHKKNPNIPGNLVLTDQQLDEMAGRDPNGYFELSVDMLDYMDEILSLQAAVFNSLDMSRSNSMTNTGQCRLAPLIQCIQDSCALYDYIVKLLFKLHAVIPPDTLSGHRSRFLKQYGLLKTFYLSSGNLQYFKTLIQVPVLPENPPNFLIASDLASHVTPKVVLPPEPEIETPEVETVTADLVDTTVQQNGTPSPPVPDERDQLIQQLMAEIERLKQENARLKERAEEAIGILKQRIADLEERLEEMKKQAQEAEQEKENLKSQLEASAKDTAAVAKLEEMEKHAKASDEKFKKMKDIYGKLREEHVTLIRSFAEVEKQVKADKTVIEEKEQTRKALEQELEQVKMEQQVFSESLQKSADDVSSQLAATAALNTKLEQEKQSLEEQMESLDKTKSSLESSLSQLQSDLASLQEQLDQAKADKETTQNQHKITLGDMEQKMLDRAITEGEAILQDAIDQFDSSAHNSVMGTAEYLLSRAEPVLPLLAEFKQSIKGYGADKALLDKLIHGILTCSHGLGETIVQGKSTSNSASNVEQGDELINACRGAGEEGLQVLELLKKGALDDASSQLDKVTESVQKIMQLGETLLPKVEDVKTEDIGDLVDQEMQSTADAIEQATKKFQEILEQSRKTHSGIQLEVNEKMLDSCTSLIMAIKILVEKAKDLQREIVSQGRGTSSAKEFYKKHHRWTEGLISAAKAVGWGANVLVEGADKVVRGEGKFEELMVCSQEIAASTAQLVVASKVKAERGSQALAQMSHAAKGVSEATGNVVATAKNAAAMVEEQDTLDFSKITLHQAKRLEMDSQVRVLELESLLEKERVKLSELRKKHYQLAGESEQAEEAKASGDH</sequence>
<evidence type="ECO:0000256" key="2">
    <source>
        <dbReference type="ARBA" id="ARBA00010135"/>
    </source>
</evidence>
<dbReference type="OrthoDB" id="8178130at2759"/>
<feature type="domain" description="ENTH" evidence="8">
    <location>
        <begin position="38"/>
        <end position="166"/>
    </location>
</feature>
<dbReference type="FunFam" id="1.25.40.90:FF:000012">
    <property type="entry name" value="Huntingtin interacting protein 1-related"/>
    <property type="match status" value="1"/>
</dbReference>
<keyword evidence="3" id="KW-0963">Cytoplasm</keyword>
<dbReference type="SUPFAM" id="SSF109885">
    <property type="entry name" value="I/LWEQ domain"/>
    <property type="match status" value="1"/>
</dbReference>
<dbReference type="FunFam" id="1.20.5.1700:FF:000002">
    <property type="entry name" value="Huntingtin interacting protein 1"/>
    <property type="match status" value="1"/>
</dbReference>
<evidence type="ECO:0000259" key="8">
    <source>
        <dbReference type="PROSITE" id="PS50942"/>
    </source>
</evidence>
<feature type="compositionally biased region" description="Basic and acidic residues" evidence="7">
    <location>
        <begin position="404"/>
        <end position="417"/>
    </location>
</feature>
<evidence type="ECO:0000259" key="9">
    <source>
        <dbReference type="PROSITE" id="PS50945"/>
    </source>
</evidence>
<name>A0A1S3H581_LINAN</name>
<dbReference type="RefSeq" id="XP_013381295.1">
    <property type="nucleotide sequence ID" value="XM_013525841.1"/>
</dbReference>
<keyword evidence="10" id="KW-1185">Reference proteome</keyword>
<dbReference type="Gene3D" id="1.20.5.1700">
    <property type="match status" value="1"/>
</dbReference>
<dbReference type="Gene3D" id="1.25.40.90">
    <property type="match status" value="1"/>
</dbReference>
<dbReference type="GO" id="GO:0007015">
    <property type="term" value="P:actin filament organization"/>
    <property type="evidence" value="ECO:0007669"/>
    <property type="project" value="TreeGrafter"/>
</dbReference>
<dbReference type="GO" id="GO:0080025">
    <property type="term" value="F:phosphatidylinositol-3,5-bisphosphate binding"/>
    <property type="evidence" value="ECO:0007669"/>
    <property type="project" value="TreeGrafter"/>
</dbReference>
<dbReference type="InterPro" id="IPR011417">
    <property type="entry name" value="ANTH_dom"/>
</dbReference>
<keyword evidence="6" id="KW-0009">Actin-binding</keyword>
<dbReference type="SMART" id="SM00273">
    <property type="entry name" value="ENTH"/>
    <property type="match status" value="1"/>
</dbReference>
<dbReference type="GeneID" id="106152316"/>
<accession>A0A1S3H581</accession>
<dbReference type="InterPro" id="IPR013809">
    <property type="entry name" value="ENTH"/>
</dbReference>
<dbReference type="SUPFAM" id="SSF48464">
    <property type="entry name" value="ENTH/VHS domain"/>
    <property type="match status" value="1"/>
</dbReference>
<dbReference type="GO" id="GO:0032051">
    <property type="term" value="F:clathrin light chain binding"/>
    <property type="evidence" value="ECO:0007669"/>
    <property type="project" value="TreeGrafter"/>
</dbReference>
<dbReference type="AlphaFoldDB" id="A0A1S3H581"/>
<feature type="domain" description="I/LWEQ" evidence="9">
    <location>
        <begin position="746"/>
        <end position="987"/>
    </location>
</feature>
<dbReference type="Pfam" id="PF01608">
    <property type="entry name" value="I_LWEQ"/>
    <property type="match status" value="1"/>
</dbReference>
<gene>
    <name evidence="11" type="primary">LOC106152316</name>
</gene>
<feature type="region of interest" description="Disordered" evidence="7">
    <location>
        <begin position="404"/>
        <end position="423"/>
    </location>
</feature>
<evidence type="ECO:0000256" key="3">
    <source>
        <dbReference type="ARBA" id="ARBA00022490"/>
    </source>
</evidence>
<evidence type="ECO:0000256" key="4">
    <source>
        <dbReference type="ARBA" id="ARBA00022583"/>
    </source>
</evidence>
<dbReference type="GO" id="GO:0030864">
    <property type="term" value="C:cortical actin cytoskeleton"/>
    <property type="evidence" value="ECO:0007669"/>
    <property type="project" value="TreeGrafter"/>
</dbReference>
<dbReference type="PROSITE" id="PS50942">
    <property type="entry name" value="ENTH"/>
    <property type="match status" value="1"/>
</dbReference>
<dbReference type="Proteomes" id="UP000085678">
    <property type="component" value="Unplaced"/>
</dbReference>
<dbReference type="GO" id="GO:0030136">
    <property type="term" value="C:clathrin-coated vesicle"/>
    <property type="evidence" value="ECO:0007669"/>
    <property type="project" value="TreeGrafter"/>
</dbReference>
<feature type="region of interest" description="Disordered" evidence="7">
    <location>
        <begin position="535"/>
        <end position="554"/>
    </location>
</feature>
<reference evidence="11" key="1">
    <citation type="submission" date="2025-08" db="UniProtKB">
        <authorList>
            <consortium name="RefSeq"/>
        </authorList>
    </citation>
    <scope>IDENTIFICATION</scope>
    <source>
        <tissue evidence="11">Gonads</tissue>
    </source>
</reference>
<dbReference type="GO" id="GO:0043325">
    <property type="term" value="F:phosphatidylinositol-3,4-bisphosphate binding"/>
    <property type="evidence" value="ECO:0007669"/>
    <property type="project" value="TreeGrafter"/>
</dbReference>
<dbReference type="InterPro" id="IPR008942">
    <property type="entry name" value="ENTH_VHS"/>
</dbReference>
<evidence type="ECO:0000256" key="1">
    <source>
        <dbReference type="ARBA" id="ARBA00004496"/>
    </source>
</evidence>
<dbReference type="InterPro" id="IPR035964">
    <property type="entry name" value="I/LWEQ_dom_sf"/>
</dbReference>
<keyword evidence="5" id="KW-0175">Coiled coil</keyword>
<evidence type="ECO:0000256" key="6">
    <source>
        <dbReference type="ARBA" id="ARBA00023203"/>
    </source>
</evidence>
<dbReference type="GO" id="GO:0006897">
    <property type="term" value="P:endocytosis"/>
    <property type="evidence" value="ECO:0007669"/>
    <property type="project" value="UniProtKB-KW"/>
</dbReference>
<evidence type="ECO:0000313" key="10">
    <source>
        <dbReference type="Proteomes" id="UP000085678"/>
    </source>
</evidence>